<feature type="short sequence motif" description="GXGXXG" evidence="2">
    <location>
        <begin position="11"/>
        <end position="16"/>
    </location>
</feature>
<feature type="active site" description="Nucleophile" evidence="2">
    <location>
        <position position="44"/>
    </location>
</feature>
<dbReference type="SUPFAM" id="SSF52151">
    <property type="entry name" value="FabD/lysophospholipase-like"/>
    <property type="match status" value="1"/>
</dbReference>
<organism evidence="4 5">
    <name type="scientific">Granulicella mallensis</name>
    <dbReference type="NCBI Taxonomy" id="940614"/>
    <lineage>
        <taxon>Bacteria</taxon>
        <taxon>Pseudomonadati</taxon>
        <taxon>Acidobacteriota</taxon>
        <taxon>Terriglobia</taxon>
        <taxon>Terriglobales</taxon>
        <taxon>Acidobacteriaceae</taxon>
        <taxon>Granulicella</taxon>
    </lineage>
</organism>
<feature type="active site" description="Proton acceptor" evidence="2">
    <location>
        <position position="172"/>
    </location>
</feature>
<keyword evidence="1 2" id="KW-0443">Lipid metabolism</keyword>
<dbReference type="PROSITE" id="PS51635">
    <property type="entry name" value="PNPLA"/>
    <property type="match status" value="1"/>
</dbReference>
<feature type="domain" description="PNPLA" evidence="3">
    <location>
        <begin position="7"/>
        <end position="185"/>
    </location>
</feature>
<dbReference type="GO" id="GO:0016787">
    <property type="term" value="F:hydrolase activity"/>
    <property type="evidence" value="ECO:0007669"/>
    <property type="project" value="UniProtKB-UniRule"/>
</dbReference>
<keyword evidence="2" id="KW-0442">Lipid degradation</keyword>
<comment type="caution">
    <text evidence="4">The sequence shown here is derived from an EMBL/GenBank/DDBJ whole genome shotgun (WGS) entry which is preliminary data.</text>
</comment>
<dbReference type="InterPro" id="IPR047156">
    <property type="entry name" value="Teg/CotR/CapV-like"/>
</dbReference>
<dbReference type="RefSeq" id="WP_184256927.1">
    <property type="nucleotide sequence ID" value="NZ_JACHIO010000012.1"/>
</dbReference>
<evidence type="ECO:0000256" key="2">
    <source>
        <dbReference type="PROSITE-ProRule" id="PRU01161"/>
    </source>
</evidence>
<protein>
    <submittedName>
        <fullName evidence="4">Patatin-like phospholipase/acyl hydrolase</fullName>
    </submittedName>
</protein>
<evidence type="ECO:0000256" key="1">
    <source>
        <dbReference type="ARBA" id="ARBA00023098"/>
    </source>
</evidence>
<keyword evidence="2 4" id="KW-0378">Hydrolase</keyword>
<name>A0A7W8EAJ3_9BACT</name>
<evidence type="ECO:0000313" key="5">
    <source>
        <dbReference type="Proteomes" id="UP000584867"/>
    </source>
</evidence>
<dbReference type="InterPro" id="IPR016035">
    <property type="entry name" value="Acyl_Trfase/lysoPLipase"/>
</dbReference>
<dbReference type="InterPro" id="IPR002641">
    <property type="entry name" value="PNPLA_dom"/>
</dbReference>
<dbReference type="Pfam" id="PF01734">
    <property type="entry name" value="Patatin"/>
    <property type="match status" value="1"/>
</dbReference>
<dbReference type="PANTHER" id="PTHR24138:SF10">
    <property type="entry name" value="PHOSPHOLIPASE A2"/>
    <property type="match status" value="1"/>
</dbReference>
<evidence type="ECO:0000313" key="4">
    <source>
        <dbReference type="EMBL" id="MBB5064771.1"/>
    </source>
</evidence>
<proteinExistence type="predicted"/>
<dbReference type="Gene3D" id="3.40.1090.10">
    <property type="entry name" value="Cytosolic phospholipase A2 catalytic domain"/>
    <property type="match status" value="1"/>
</dbReference>
<dbReference type="GO" id="GO:0016042">
    <property type="term" value="P:lipid catabolic process"/>
    <property type="evidence" value="ECO:0007669"/>
    <property type="project" value="UniProtKB-UniRule"/>
</dbReference>
<accession>A0A7W8EAJ3</accession>
<sequence length="324" mass="34580">MSSFTILSFVGGGIRGLASATLLNALFEKHSNVVSGASMLAGTSTGGTIIAALVNGVSPQEIVTTYRTTDREFYIKYYSGGDPTKPAYPVELFAAGMYAKYGLKKLSDINQKLLFTTFDVGQKGTPWQPLLLNNFPQSTTSDTKLADAVVATSAMPGMFGSHQFGNYQGTIDGAFVNHDPTLAAIALAIHSGVNPSDIVAICFGTGLMANSLGSATKTWGFQQWQTGDPDNPYNVPPLLINGTPSPILNASLNGTSTCLIPDLARMMLPGRYAYLNPTLPNYIPENETDNLVLDELEGLAKAVTLTPEFDTAERLVKDHWSLAI</sequence>
<dbReference type="PANTHER" id="PTHR24138">
    <property type="entry name" value="INTRACELLLAR PHOSPHOLIPASE A FAMILY"/>
    <property type="match status" value="1"/>
</dbReference>
<dbReference type="AlphaFoldDB" id="A0A7W8EAJ3"/>
<reference evidence="4 5" key="1">
    <citation type="submission" date="2020-08" db="EMBL/GenBank/DDBJ databases">
        <title>Genomic Encyclopedia of Type Strains, Phase IV (KMG-V): Genome sequencing to study the core and pangenomes of soil and plant-associated prokaryotes.</title>
        <authorList>
            <person name="Whitman W."/>
        </authorList>
    </citation>
    <scope>NUCLEOTIDE SEQUENCE [LARGE SCALE GENOMIC DNA]</scope>
    <source>
        <strain evidence="4 5">X5P3</strain>
    </source>
</reference>
<dbReference type="Proteomes" id="UP000584867">
    <property type="component" value="Unassembled WGS sequence"/>
</dbReference>
<gene>
    <name evidence="4" type="ORF">HDF15_003131</name>
</gene>
<feature type="short sequence motif" description="GXSXG" evidence="2">
    <location>
        <begin position="42"/>
        <end position="46"/>
    </location>
</feature>
<dbReference type="EMBL" id="JACHIO010000012">
    <property type="protein sequence ID" value="MBB5064771.1"/>
    <property type="molecule type" value="Genomic_DNA"/>
</dbReference>
<feature type="short sequence motif" description="DGA/G" evidence="2">
    <location>
        <begin position="172"/>
        <end position="174"/>
    </location>
</feature>
<evidence type="ECO:0000259" key="3">
    <source>
        <dbReference type="PROSITE" id="PS51635"/>
    </source>
</evidence>